<organism evidence="6">
    <name type="scientific">Corethron hystrix</name>
    <dbReference type="NCBI Taxonomy" id="216773"/>
    <lineage>
        <taxon>Eukaryota</taxon>
        <taxon>Sar</taxon>
        <taxon>Stramenopiles</taxon>
        <taxon>Ochrophyta</taxon>
        <taxon>Bacillariophyta</taxon>
        <taxon>Coscinodiscophyceae</taxon>
        <taxon>Corethrophycidae</taxon>
        <taxon>Corethrales</taxon>
        <taxon>Corethraceae</taxon>
        <taxon>Corethron</taxon>
    </lineage>
</organism>
<reference evidence="6" key="1">
    <citation type="submission" date="2021-01" db="EMBL/GenBank/DDBJ databases">
        <authorList>
            <person name="Corre E."/>
            <person name="Pelletier E."/>
            <person name="Niang G."/>
            <person name="Scheremetjew M."/>
            <person name="Finn R."/>
            <person name="Kale V."/>
            <person name="Holt S."/>
            <person name="Cochrane G."/>
            <person name="Meng A."/>
            <person name="Brown T."/>
            <person name="Cohen L."/>
        </authorList>
    </citation>
    <scope>NUCLEOTIDE SEQUENCE</scope>
    <source>
        <strain evidence="6">308</strain>
    </source>
</reference>
<dbReference type="InterPro" id="IPR000608">
    <property type="entry name" value="UBC"/>
</dbReference>
<evidence type="ECO:0000256" key="1">
    <source>
        <dbReference type="SAM" id="MobiDB-lite"/>
    </source>
</evidence>
<sequence length="323" mass="35630">MSKSPSLKRIQADMRELASDPSDQYCAAPLEDNMFEWHFTIRGPPDTEFEGGCYHGRILLPADYPFKPPDIIFLTPNGRFQVNTKVCLSISAYHPEFWQPAWGIRLILEALISFLPTPADGAIGSLSWSVPERKRLAKLSTSFHCMYCGNTADLLPKLKGSKNVGSKYKDEIANLHIQQFAAHGEKSEEKKEMVKEDDVSEDTAIEDEKQIISSTPLGREGSNVEQTDSSVPKLPHDPSPVSTAPDSATVIVGDDATVTSGGPVNDSPVLPQESVEISTVNGSHTATNYDFQVTVFLTVLCIGFLVYRKIQLVLMDIHISDEF</sequence>
<accession>A0A6U5J510</accession>
<dbReference type="EMBL" id="HBFR01028968">
    <property type="protein sequence ID" value="CAD8893855.1"/>
    <property type="molecule type" value="Transcribed_RNA"/>
</dbReference>
<dbReference type="FunFam" id="3.10.110.10:FF:000086">
    <property type="entry name" value="Ubiquitin-conjugating enzyme E2 J1"/>
    <property type="match status" value="1"/>
</dbReference>
<dbReference type="AlphaFoldDB" id="A0A6U5J510"/>
<dbReference type="Gene3D" id="3.10.110.10">
    <property type="entry name" value="Ubiquitin Conjugating Enzyme"/>
    <property type="match status" value="1"/>
</dbReference>
<evidence type="ECO:0000313" key="6">
    <source>
        <dbReference type="EMBL" id="CAD8893863.1"/>
    </source>
</evidence>
<feature type="compositionally biased region" description="Basic and acidic residues" evidence="1">
    <location>
        <begin position="183"/>
        <end position="197"/>
    </location>
</feature>
<gene>
    <name evidence="3" type="ORF">CHYS00102_LOCUS21067</name>
    <name evidence="4" type="ORF">CHYS00102_LOCUS21071</name>
    <name evidence="5" type="ORF">CHYS00102_LOCUS21072</name>
    <name evidence="6" type="ORF">CHYS00102_LOCUS21075</name>
</gene>
<dbReference type="EMBL" id="HBFR01028973">
    <property type="protein sequence ID" value="CAD8893859.1"/>
    <property type="molecule type" value="Transcribed_RNA"/>
</dbReference>
<dbReference type="CDD" id="cd23799">
    <property type="entry name" value="UBCc_UBE2J"/>
    <property type="match status" value="1"/>
</dbReference>
<dbReference type="InterPro" id="IPR016135">
    <property type="entry name" value="UBQ-conjugating_enzyme/RWD"/>
</dbReference>
<dbReference type="Pfam" id="PF00179">
    <property type="entry name" value="UQ_con"/>
    <property type="match status" value="1"/>
</dbReference>
<feature type="domain" description="UBC core" evidence="2">
    <location>
        <begin position="5"/>
        <end position="156"/>
    </location>
</feature>
<protein>
    <recommendedName>
        <fullName evidence="2">UBC core domain-containing protein</fullName>
    </recommendedName>
</protein>
<dbReference type="InterPro" id="IPR050113">
    <property type="entry name" value="Ub_conjugating_enzyme"/>
</dbReference>
<evidence type="ECO:0000259" key="2">
    <source>
        <dbReference type="PROSITE" id="PS50127"/>
    </source>
</evidence>
<name>A0A6U5J510_9STRA</name>
<dbReference type="EMBL" id="HBFR01028974">
    <property type="protein sequence ID" value="CAD8893860.1"/>
    <property type="molecule type" value="Transcribed_RNA"/>
</dbReference>
<dbReference type="PROSITE" id="PS50127">
    <property type="entry name" value="UBC_2"/>
    <property type="match status" value="1"/>
</dbReference>
<evidence type="ECO:0000313" key="4">
    <source>
        <dbReference type="EMBL" id="CAD8893859.1"/>
    </source>
</evidence>
<evidence type="ECO:0000313" key="5">
    <source>
        <dbReference type="EMBL" id="CAD8893860.1"/>
    </source>
</evidence>
<proteinExistence type="predicted"/>
<dbReference type="SUPFAM" id="SSF54495">
    <property type="entry name" value="UBC-like"/>
    <property type="match status" value="1"/>
</dbReference>
<feature type="region of interest" description="Disordered" evidence="1">
    <location>
        <begin position="183"/>
        <end position="246"/>
    </location>
</feature>
<dbReference type="SMART" id="SM00212">
    <property type="entry name" value="UBCc"/>
    <property type="match status" value="1"/>
</dbReference>
<dbReference type="PANTHER" id="PTHR24067">
    <property type="entry name" value="UBIQUITIN-CONJUGATING ENZYME E2"/>
    <property type="match status" value="1"/>
</dbReference>
<evidence type="ECO:0000313" key="3">
    <source>
        <dbReference type="EMBL" id="CAD8893855.1"/>
    </source>
</evidence>
<dbReference type="EMBL" id="HBFR01028977">
    <property type="protein sequence ID" value="CAD8893863.1"/>
    <property type="molecule type" value="Transcribed_RNA"/>
</dbReference>